<dbReference type="AlphaFoldDB" id="A0A7U0LDU7"/>
<sequence>MKPFYKRQKMRYFMSIVNTERLRIMNLHQGQRAVTLCCLLAAGTAAAETVTVEAVTDVRPGETQEQIVARMTPQLQDMALKQQRGTIARVTSFKGDKQTQELQLVQAGIVGSKVVAAYAVGTDQMRVAMAFDLDNKTGQEFGKLTAENATMKAHLGELADAANTNPVSNTALSDAAAAKYAALQAMAGNTATIRSGLATTELGSKLALAAGPECHKRYDVSQVSDIKIEPGLQETVSVSATVKIVGLVDDCEVKSFKLGAWVGKTRTMSSVNFRKTSHMAPTMSDTNRLMPREFGLTGVTIYDIPFCNQDNDSVRCLKTDTTARSSELSWSHRISQIEADGSGVTLTYRIDGIPNSQLADNDEVVFKVIPNT</sequence>
<gene>
    <name evidence="1" type="ORF">JC965_26495</name>
</gene>
<keyword evidence="1" id="KW-0614">Plasmid</keyword>
<evidence type="ECO:0000313" key="1">
    <source>
        <dbReference type="EMBL" id="QQX12676.1"/>
    </source>
</evidence>
<proteinExistence type="predicted"/>
<dbReference type="EMBL" id="CP068231">
    <property type="protein sequence ID" value="QQX12676.1"/>
    <property type="molecule type" value="Genomic_DNA"/>
</dbReference>
<protein>
    <submittedName>
        <fullName evidence="1">Uncharacterized protein</fullName>
    </submittedName>
</protein>
<reference evidence="1" key="1">
    <citation type="submission" date="2021-01" db="EMBL/GenBank/DDBJ databases">
        <title>GES Beta-lactamases isolated from hospital effluents in Brazil.</title>
        <authorList>
            <person name="Conte D."/>
            <person name="Mesa D."/>
            <person name="Palmeiro J.K."/>
            <person name="Dalla-Costa L.M."/>
        </authorList>
    </citation>
    <scope>NUCLEOTIDE SEQUENCE [LARGE SCALE GENOMIC DNA]</scope>
    <source>
        <strain evidence="1">Aero21</strain>
        <plasmid evidence="1">p1</plasmid>
    </source>
</reference>
<geneLocation type="plasmid" evidence="1">
    <name>p1</name>
</geneLocation>
<organism evidence="1">
    <name type="scientific">Aeromonas caviae</name>
    <name type="common">Aeromonas punctata</name>
    <dbReference type="NCBI Taxonomy" id="648"/>
    <lineage>
        <taxon>Bacteria</taxon>
        <taxon>Pseudomonadati</taxon>
        <taxon>Pseudomonadota</taxon>
        <taxon>Gammaproteobacteria</taxon>
        <taxon>Aeromonadales</taxon>
        <taxon>Aeromonadaceae</taxon>
        <taxon>Aeromonas</taxon>
    </lineage>
</organism>
<accession>A0A7U0LDU7</accession>
<name>A0A7U0LDU7_AERCA</name>